<feature type="transmembrane region" description="Helical" evidence="2">
    <location>
        <begin position="54"/>
        <end position="76"/>
    </location>
</feature>
<feature type="compositionally biased region" description="Low complexity" evidence="1">
    <location>
        <begin position="469"/>
        <end position="479"/>
    </location>
</feature>
<dbReference type="InterPro" id="IPR011701">
    <property type="entry name" value="MFS"/>
</dbReference>
<feature type="transmembrane region" description="Helical" evidence="2">
    <location>
        <begin position="174"/>
        <end position="194"/>
    </location>
</feature>
<accession>A0A919P456</accession>
<dbReference type="AlphaFoldDB" id="A0A919P456"/>
<sequence>MRETIVGMPRTPYAALLRLPGVARLFVVSFVARIPAAMVGVVLTLHVVTSLDRGYAQAGVVAGAATVGMALGAPWRGRLVDRFGLRRAIAPSVLVESAVWVCAPRLSYELLIGAAFVAGLFLVPVFSVTRQSLSVLVPLAQQRAAFALDSVAVELTFMLSPVIGVVLATQVSTVAALTVVGVATVAAGVLLWWANPPTRSAAPVAPLETDGAPDGTARRLLGPALVVVLLAAVAAAFVLVGTDVALVASLNDAGRAGDVGWMIALWAGGSVVGGLVHGARHRSPSPLVLVALLALATVPAAFAPGPYRLAVAVFVAGLPCAPALSSINATLVRLVPEQRRGEVMGWSGTMGTVGNALGAPLCGFVIDRSSPGAGFLTAACVGGGIAVAGLVVLALTRHSAAGVPVAADAPAPEALGTPAEREVSAGTASGAGDDERAEPGRLAEVPQPRRSSERLGHTVRRRVRRVGRRPSAGVRPPSP</sequence>
<feature type="transmembrane region" description="Helical" evidence="2">
    <location>
        <begin position="21"/>
        <end position="48"/>
    </location>
</feature>
<feature type="transmembrane region" description="Helical" evidence="2">
    <location>
        <begin position="220"/>
        <end position="239"/>
    </location>
</feature>
<proteinExistence type="predicted"/>
<organism evidence="3 4">
    <name type="scientific">Cellulomonas chitinilytica</name>
    <dbReference type="NCBI Taxonomy" id="398759"/>
    <lineage>
        <taxon>Bacteria</taxon>
        <taxon>Bacillati</taxon>
        <taxon>Actinomycetota</taxon>
        <taxon>Actinomycetes</taxon>
        <taxon>Micrococcales</taxon>
        <taxon>Cellulomonadaceae</taxon>
        <taxon>Cellulomonas</taxon>
    </lineage>
</organism>
<feature type="transmembrane region" description="Helical" evidence="2">
    <location>
        <begin position="286"/>
        <end position="303"/>
    </location>
</feature>
<feature type="transmembrane region" description="Helical" evidence="2">
    <location>
        <begin position="112"/>
        <end position="133"/>
    </location>
</feature>
<feature type="transmembrane region" description="Helical" evidence="2">
    <location>
        <begin position="259"/>
        <end position="279"/>
    </location>
</feature>
<feature type="region of interest" description="Disordered" evidence="1">
    <location>
        <begin position="410"/>
        <end position="479"/>
    </location>
</feature>
<feature type="transmembrane region" description="Helical" evidence="2">
    <location>
        <begin position="309"/>
        <end position="331"/>
    </location>
</feature>
<keyword evidence="4" id="KW-1185">Reference proteome</keyword>
<comment type="caution">
    <text evidence="3">The sequence shown here is derived from an EMBL/GenBank/DDBJ whole genome shotgun (WGS) entry which is preliminary data.</text>
</comment>
<dbReference type="PANTHER" id="PTHR23542">
    <property type="match status" value="1"/>
</dbReference>
<keyword evidence="2" id="KW-0812">Transmembrane</keyword>
<dbReference type="GO" id="GO:0022857">
    <property type="term" value="F:transmembrane transporter activity"/>
    <property type="evidence" value="ECO:0007669"/>
    <property type="project" value="InterPro"/>
</dbReference>
<protein>
    <submittedName>
        <fullName evidence="3">MFS transporter</fullName>
    </submittedName>
</protein>
<evidence type="ECO:0000313" key="3">
    <source>
        <dbReference type="EMBL" id="GIG23126.1"/>
    </source>
</evidence>
<dbReference type="InterPro" id="IPR036259">
    <property type="entry name" value="MFS_trans_sf"/>
</dbReference>
<dbReference type="Pfam" id="PF07690">
    <property type="entry name" value="MFS_1"/>
    <property type="match status" value="1"/>
</dbReference>
<dbReference type="PANTHER" id="PTHR23542:SF1">
    <property type="entry name" value="MAJOR FACILITATOR SUPERFAMILY (MFS) PROFILE DOMAIN-CONTAINING PROTEIN"/>
    <property type="match status" value="1"/>
</dbReference>
<gene>
    <name evidence="3" type="ORF">Cch01nite_38500</name>
</gene>
<feature type="transmembrane region" description="Helical" evidence="2">
    <location>
        <begin position="343"/>
        <end position="366"/>
    </location>
</feature>
<dbReference type="Gene3D" id="1.20.1250.20">
    <property type="entry name" value="MFS general substrate transporter like domains"/>
    <property type="match status" value="1"/>
</dbReference>
<evidence type="ECO:0000256" key="2">
    <source>
        <dbReference type="SAM" id="Phobius"/>
    </source>
</evidence>
<reference evidence="3" key="1">
    <citation type="submission" date="2021-01" db="EMBL/GenBank/DDBJ databases">
        <title>Whole genome shotgun sequence of Cellulomonas chitinilytica NBRC 110799.</title>
        <authorList>
            <person name="Komaki H."/>
            <person name="Tamura T."/>
        </authorList>
    </citation>
    <scope>NUCLEOTIDE SEQUENCE</scope>
    <source>
        <strain evidence="3">NBRC 110799</strain>
    </source>
</reference>
<dbReference type="Proteomes" id="UP000632740">
    <property type="component" value="Unassembled WGS sequence"/>
</dbReference>
<feature type="transmembrane region" description="Helical" evidence="2">
    <location>
        <begin position="372"/>
        <end position="395"/>
    </location>
</feature>
<keyword evidence="2" id="KW-1133">Transmembrane helix</keyword>
<feature type="compositionally biased region" description="Basic residues" evidence="1">
    <location>
        <begin position="457"/>
        <end position="468"/>
    </location>
</feature>
<dbReference type="SUPFAM" id="SSF103473">
    <property type="entry name" value="MFS general substrate transporter"/>
    <property type="match status" value="1"/>
</dbReference>
<keyword evidence="2" id="KW-0472">Membrane</keyword>
<name>A0A919P456_9CELL</name>
<evidence type="ECO:0000313" key="4">
    <source>
        <dbReference type="Proteomes" id="UP000632740"/>
    </source>
</evidence>
<dbReference type="EMBL" id="BONK01000016">
    <property type="protein sequence ID" value="GIG23126.1"/>
    <property type="molecule type" value="Genomic_DNA"/>
</dbReference>
<evidence type="ECO:0000256" key="1">
    <source>
        <dbReference type="SAM" id="MobiDB-lite"/>
    </source>
</evidence>